<proteinExistence type="predicted"/>
<name>A0A8S5PEW1_9CAUD</name>
<reference evidence="1" key="1">
    <citation type="journal article" date="2021" name="Proc. Natl. Acad. Sci. U.S.A.">
        <title>A Catalog of Tens of Thousands of Viruses from Human Metagenomes Reveals Hidden Associations with Chronic Diseases.</title>
        <authorList>
            <person name="Tisza M.J."/>
            <person name="Buck C.B."/>
        </authorList>
    </citation>
    <scope>NUCLEOTIDE SEQUENCE</scope>
    <source>
        <strain evidence="1">CthL03</strain>
    </source>
</reference>
<dbReference type="EMBL" id="BK015413">
    <property type="protein sequence ID" value="DAE05614.1"/>
    <property type="molecule type" value="Genomic_DNA"/>
</dbReference>
<sequence length="32" mass="3359">MCQGYDILVLGILSSGRSALVGVYRLFIVTGG</sequence>
<evidence type="ECO:0000313" key="1">
    <source>
        <dbReference type="EMBL" id="DAE05614.1"/>
    </source>
</evidence>
<accession>A0A8S5PEW1</accession>
<protein>
    <submittedName>
        <fullName evidence="1">Uncharacterized protein</fullName>
    </submittedName>
</protein>
<organism evidence="1">
    <name type="scientific">Siphoviridae sp. cthL03</name>
    <dbReference type="NCBI Taxonomy" id="2825615"/>
    <lineage>
        <taxon>Viruses</taxon>
        <taxon>Duplodnaviria</taxon>
        <taxon>Heunggongvirae</taxon>
        <taxon>Uroviricota</taxon>
        <taxon>Caudoviricetes</taxon>
    </lineage>
</organism>